<evidence type="ECO:0000313" key="2">
    <source>
        <dbReference type="Proteomes" id="UP000823661"/>
    </source>
</evidence>
<comment type="caution">
    <text evidence="1">The sequence shown here is derived from an EMBL/GenBank/DDBJ whole genome shotgun (WGS) entry which is preliminary data.</text>
</comment>
<sequence>MHFADGGLTMEQKIRIRIAGREYDLKSSSPEQEGQIRKSADMLNRMIDSYQSKYPQKDIVDILSFVALNQGISNLSLIQKLRDVEEESRDLQKGIEGYLDDILTVSR</sequence>
<dbReference type="EMBL" id="JADIMI010000019">
    <property type="protein sequence ID" value="MBO8451709.1"/>
    <property type="molecule type" value="Genomic_DNA"/>
</dbReference>
<protein>
    <submittedName>
        <fullName evidence="1">Cell division protein ZapA</fullName>
    </submittedName>
</protein>
<dbReference type="AlphaFoldDB" id="A0A9D9HHQ4"/>
<dbReference type="InterPro" id="IPR036192">
    <property type="entry name" value="Cell_div_ZapA-like_sf"/>
</dbReference>
<proteinExistence type="predicted"/>
<dbReference type="GO" id="GO:0051301">
    <property type="term" value="P:cell division"/>
    <property type="evidence" value="ECO:0007669"/>
    <property type="project" value="UniProtKB-KW"/>
</dbReference>
<organism evidence="1 2">
    <name type="scientific">Candidatus Cryptobacteroides intestinavium</name>
    <dbReference type="NCBI Taxonomy" id="2840766"/>
    <lineage>
        <taxon>Bacteria</taxon>
        <taxon>Pseudomonadati</taxon>
        <taxon>Bacteroidota</taxon>
        <taxon>Bacteroidia</taxon>
        <taxon>Bacteroidales</taxon>
        <taxon>Candidatus Cryptobacteroides</taxon>
    </lineage>
</organism>
<gene>
    <name evidence="1" type="ORF">IAC06_02330</name>
</gene>
<reference evidence="1" key="2">
    <citation type="journal article" date="2021" name="PeerJ">
        <title>Extensive microbial diversity within the chicken gut microbiome revealed by metagenomics and culture.</title>
        <authorList>
            <person name="Gilroy R."/>
            <person name="Ravi A."/>
            <person name="Getino M."/>
            <person name="Pursley I."/>
            <person name="Horton D.L."/>
            <person name="Alikhan N.F."/>
            <person name="Baker D."/>
            <person name="Gharbi K."/>
            <person name="Hall N."/>
            <person name="Watson M."/>
            <person name="Adriaenssens E.M."/>
            <person name="Foster-Nyarko E."/>
            <person name="Jarju S."/>
            <person name="Secka A."/>
            <person name="Antonio M."/>
            <person name="Oren A."/>
            <person name="Chaudhuri R.R."/>
            <person name="La Ragione R."/>
            <person name="Hildebrand F."/>
            <person name="Pallen M.J."/>
        </authorList>
    </citation>
    <scope>NUCLEOTIDE SEQUENCE</scope>
    <source>
        <strain evidence="1">B1-20833</strain>
    </source>
</reference>
<dbReference type="Pfam" id="PF05164">
    <property type="entry name" value="ZapA"/>
    <property type="match status" value="1"/>
</dbReference>
<keyword evidence="1" id="KW-0132">Cell division</keyword>
<reference evidence="1" key="1">
    <citation type="submission" date="2020-10" db="EMBL/GenBank/DDBJ databases">
        <authorList>
            <person name="Gilroy R."/>
        </authorList>
    </citation>
    <scope>NUCLEOTIDE SEQUENCE</scope>
    <source>
        <strain evidence="1">B1-20833</strain>
    </source>
</reference>
<dbReference type="InterPro" id="IPR007838">
    <property type="entry name" value="Cell_div_ZapA-like"/>
</dbReference>
<name>A0A9D9HHQ4_9BACT</name>
<evidence type="ECO:0000313" key="1">
    <source>
        <dbReference type="EMBL" id="MBO8451709.1"/>
    </source>
</evidence>
<keyword evidence="1" id="KW-0131">Cell cycle</keyword>
<dbReference type="Proteomes" id="UP000823661">
    <property type="component" value="Unassembled WGS sequence"/>
</dbReference>
<dbReference type="SUPFAM" id="SSF102829">
    <property type="entry name" value="Cell division protein ZapA-like"/>
    <property type="match status" value="1"/>
</dbReference>
<accession>A0A9D9HHQ4</accession>